<organism evidence="3 4">
    <name type="scientific">Cinnamomum micranthum f. kanehirae</name>
    <dbReference type="NCBI Taxonomy" id="337451"/>
    <lineage>
        <taxon>Eukaryota</taxon>
        <taxon>Viridiplantae</taxon>
        <taxon>Streptophyta</taxon>
        <taxon>Embryophyta</taxon>
        <taxon>Tracheophyta</taxon>
        <taxon>Spermatophyta</taxon>
        <taxon>Magnoliopsida</taxon>
        <taxon>Magnoliidae</taxon>
        <taxon>Laurales</taxon>
        <taxon>Lauraceae</taxon>
        <taxon>Cinnamomum</taxon>
    </lineage>
</organism>
<reference evidence="3 4" key="1">
    <citation type="journal article" date="2019" name="Nat. Plants">
        <title>Stout camphor tree genome fills gaps in understanding of flowering plant genome evolution.</title>
        <authorList>
            <person name="Chaw S.M."/>
            <person name="Liu Y.C."/>
            <person name="Wu Y.W."/>
            <person name="Wang H.Y."/>
            <person name="Lin C.I."/>
            <person name="Wu C.S."/>
            <person name="Ke H.M."/>
            <person name="Chang L.Y."/>
            <person name="Hsu C.Y."/>
            <person name="Yang H.T."/>
            <person name="Sudianto E."/>
            <person name="Hsu M.H."/>
            <person name="Wu K.P."/>
            <person name="Wang L.N."/>
            <person name="Leebens-Mack J.H."/>
            <person name="Tsai I.J."/>
        </authorList>
    </citation>
    <scope>NUCLEOTIDE SEQUENCE [LARGE SCALE GENOMIC DNA]</scope>
    <source>
        <strain evidence="4">cv. Chaw 1501</strain>
        <tissue evidence="3">Young leaves</tissue>
    </source>
</reference>
<sequence>MVCARMVKLLRLRSSLKIWLIEEFLQNVKVYNMLIDGYCKMGKLLEAFKLLEEMTKKAKEKKSTASTYYFILFFASTCA</sequence>
<accession>A0A3S3MM99</accession>
<dbReference type="AlphaFoldDB" id="A0A3S3MM99"/>
<dbReference type="NCBIfam" id="TIGR00756">
    <property type="entry name" value="PPR"/>
    <property type="match status" value="1"/>
</dbReference>
<keyword evidence="1" id="KW-0677">Repeat</keyword>
<dbReference type="EMBL" id="QPKB01000002">
    <property type="protein sequence ID" value="RWR76243.1"/>
    <property type="molecule type" value="Genomic_DNA"/>
</dbReference>
<dbReference type="Proteomes" id="UP000283530">
    <property type="component" value="Unassembled WGS sequence"/>
</dbReference>
<dbReference type="InterPro" id="IPR002885">
    <property type="entry name" value="PPR_rpt"/>
</dbReference>
<evidence type="ECO:0000313" key="4">
    <source>
        <dbReference type="Proteomes" id="UP000283530"/>
    </source>
</evidence>
<evidence type="ECO:0000313" key="3">
    <source>
        <dbReference type="EMBL" id="RWR76243.1"/>
    </source>
</evidence>
<proteinExistence type="predicted"/>
<feature type="repeat" description="PPR" evidence="2">
    <location>
        <begin position="27"/>
        <end position="61"/>
    </location>
</feature>
<dbReference type="Pfam" id="PF12854">
    <property type="entry name" value="PPR_1"/>
    <property type="match status" value="1"/>
</dbReference>
<dbReference type="InterPro" id="IPR011990">
    <property type="entry name" value="TPR-like_helical_dom_sf"/>
</dbReference>
<comment type="caution">
    <text evidence="3">The sequence shown here is derived from an EMBL/GenBank/DDBJ whole genome shotgun (WGS) entry which is preliminary data.</text>
</comment>
<dbReference type="PROSITE" id="PS51375">
    <property type="entry name" value="PPR"/>
    <property type="match status" value="1"/>
</dbReference>
<name>A0A3S3MM99_9MAGN</name>
<keyword evidence="4" id="KW-1185">Reference proteome</keyword>
<evidence type="ECO:0000256" key="2">
    <source>
        <dbReference type="PROSITE-ProRule" id="PRU00708"/>
    </source>
</evidence>
<dbReference type="Gene3D" id="1.25.40.10">
    <property type="entry name" value="Tetratricopeptide repeat domain"/>
    <property type="match status" value="1"/>
</dbReference>
<protein>
    <recommendedName>
        <fullName evidence="5">Pentatricopeptide repeat-containing protein</fullName>
    </recommendedName>
</protein>
<evidence type="ECO:0008006" key="5">
    <source>
        <dbReference type="Google" id="ProtNLM"/>
    </source>
</evidence>
<evidence type="ECO:0000256" key="1">
    <source>
        <dbReference type="ARBA" id="ARBA00022737"/>
    </source>
</evidence>
<gene>
    <name evidence="3" type="ORF">CKAN_00467600</name>
</gene>